<evidence type="ECO:0000313" key="1">
    <source>
        <dbReference type="EMBL" id="GBP39340.1"/>
    </source>
</evidence>
<organism evidence="1 2">
    <name type="scientific">Eumeta variegata</name>
    <name type="common">Bagworm moth</name>
    <name type="synonym">Eumeta japonica</name>
    <dbReference type="NCBI Taxonomy" id="151549"/>
    <lineage>
        <taxon>Eukaryota</taxon>
        <taxon>Metazoa</taxon>
        <taxon>Ecdysozoa</taxon>
        <taxon>Arthropoda</taxon>
        <taxon>Hexapoda</taxon>
        <taxon>Insecta</taxon>
        <taxon>Pterygota</taxon>
        <taxon>Neoptera</taxon>
        <taxon>Endopterygota</taxon>
        <taxon>Lepidoptera</taxon>
        <taxon>Glossata</taxon>
        <taxon>Ditrysia</taxon>
        <taxon>Tineoidea</taxon>
        <taxon>Psychidae</taxon>
        <taxon>Oiketicinae</taxon>
        <taxon>Eumeta</taxon>
    </lineage>
</organism>
<proteinExistence type="predicted"/>
<dbReference type="EMBL" id="BGZK01000364">
    <property type="protein sequence ID" value="GBP39340.1"/>
    <property type="molecule type" value="Genomic_DNA"/>
</dbReference>
<dbReference type="AlphaFoldDB" id="A0A4C1VLE5"/>
<comment type="caution">
    <text evidence="1">The sequence shown here is derived from an EMBL/GenBank/DDBJ whole genome shotgun (WGS) entry which is preliminary data.</text>
</comment>
<dbReference type="Proteomes" id="UP000299102">
    <property type="component" value="Unassembled WGS sequence"/>
</dbReference>
<name>A0A4C1VLE5_EUMVA</name>
<accession>A0A4C1VLE5</accession>
<evidence type="ECO:0000313" key="2">
    <source>
        <dbReference type="Proteomes" id="UP000299102"/>
    </source>
</evidence>
<protein>
    <submittedName>
        <fullName evidence="1">Uncharacterized protein</fullName>
    </submittedName>
</protein>
<sequence length="125" mass="14503">MVWLVVVRKPDHSIPSNMVELDDGRLNVDPVNRRTLEEKFVVISKQSLGHIKRTLTEPQKNPFETDKGTLMKFQMNPDVTLKEHRWTLKLTLRNPDAWTDPALKSGRDSGRKYGVRSGLALKYRY</sequence>
<reference evidence="1 2" key="1">
    <citation type="journal article" date="2019" name="Commun. Biol.">
        <title>The bagworm genome reveals a unique fibroin gene that provides high tensile strength.</title>
        <authorList>
            <person name="Kono N."/>
            <person name="Nakamura H."/>
            <person name="Ohtoshi R."/>
            <person name="Tomita M."/>
            <person name="Numata K."/>
            <person name="Arakawa K."/>
        </authorList>
    </citation>
    <scope>NUCLEOTIDE SEQUENCE [LARGE SCALE GENOMIC DNA]</scope>
</reference>
<keyword evidence="2" id="KW-1185">Reference proteome</keyword>
<gene>
    <name evidence="1" type="ORF">EVAR_24321_1</name>
</gene>